<keyword evidence="3 6" id="KW-0378">Hydrolase</keyword>
<comment type="similarity">
    <text evidence="1 6">Belongs to the peptidase S9A family.</text>
</comment>
<evidence type="ECO:0000313" key="9">
    <source>
        <dbReference type="EMBL" id="KAG0589493.1"/>
    </source>
</evidence>
<feature type="domain" description="Peptidase S9A N-terminal" evidence="8">
    <location>
        <begin position="55"/>
        <end position="467"/>
    </location>
</feature>
<evidence type="ECO:0000256" key="2">
    <source>
        <dbReference type="ARBA" id="ARBA00022670"/>
    </source>
</evidence>
<dbReference type="PANTHER" id="PTHR11757:SF19">
    <property type="entry name" value="PROLYL ENDOPEPTIDASE-LIKE"/>
    <property type="match status" value="1"/>
</dbReference>
<protein>
    <recommendedName>
        <fullName evidence="6">Prolyl endopeptidase</fullName>
        <ecNumber evidence="6">3.4.21.-</ecNumber>
    </recommendedName>
</protein>
<organism evidence="9 10">
    <name type="scientific">Ceratodon purpureus</name>
    <name type="common">Fire moss</name>
    <name type="synonym">Dicranum purpureum</name>
    <dbReference type="NCBI Taxonomy" id="3225"/>
    <lineage>
        <taxon>Eukaryota</taxon>
        <taxon>Viridiplantae</taxon>
        <taxon>Streptophyta</taxon>
        <taxon>Embryophyta</taxon>
        <taxon>Bryophyta</taxon>
        <taxon>Bryophytina</taxon>
        <taxon>Bryopsida</taxon>
        <taxon>Dicranidae</taxon>
        <taxon>Pseudoditrichales</taxon>
        <taxon>Ditrichaceae</taxon>
        <taxon>Ceratodon</taxon>
    </lineage>
</organism>
<dbReference type="InterPro" id="IPR002470">
    <property type="entry name" value="Peptidase_S9A"/>
</dbReference>
<evidence type="ECO:0000313" key="10">
    <source>
        <dbReference type="Proteomes" id="UP000822688"/>
    </source>
</evidence>
<comment type="caution">
    <text evidence="9">The sequence shown here is derived from an EMBL/GenBank/DDBJ whole genome shotgun (WGS) entry which is preliminary data.</text>
</comment>
<dbReference type="AlphaFoldDB" id="A0A8T0J403"/>
<dbReference type="Pfam" id="PF02897">
    <property type="entry name" value="Peptidase_S9_N"/>
    <property type="match status" value="1"/>
</dbReference>
<gene>
    <name evidence="9" type="ORF">KC19_1G023900</name>
</gene>
<dbReference type="EC" id="3.4.21.-" evidence="6"/>
<dbReference type="InterPro" id="IPR023302">
    <property type="entry name" value="Pept_S9A_N"/>
</dbReference>
<dbReference type="PANTHER" id="PTHR11757">
    <property type="entry name" value="PROTEASE FAMILY S9A OLIGOPEPTIDASE"/>
    <property type="match status" value="1"/>
</dbReference>
<dbReference type="SUPFAM" id="SSF53474">
    <property type="entry name" value="alpha/beta-Hydrolases"/>
    <property type="match status" value="1"/>
</dbReference>
<evidence type="ECO:0000256" key="6">
    <source>
        <dbReference type="RuleBase" id="RU368024"/>
    </source>
</evidence>
<comment type="function">
    <text evidence="5">Serine peptidase whose precise substrate specificity remains unclear. Does not cleave peptides after a arginine or lysine residue. Regulates trans-Golgi network morphology and sorting by regulating the membrane binding of the AP-1 complex. May play a role in the regulation of synaptic vesicle exocytosis.</text>
</comment>
<proteinExistence type="inferred from homology"/>
<evidence type="ECO:0000256" key="3">
    <source>
        <dbReference type="ARBA" id="ARBA00022801"/>
    </source>
</evidence>
<evidence type="ECO:0000259" key="8">
    <source>
        <dbReference type="Pfam" id="PF02897"/>
    </source>
</evidence>
<feature type="domain" description="Peptidase S9 prolyl oligopeptidase catalytic" evidence="7">
    <location>
        <begin position="547"/>
        <end position="761"/>
    </location>
</feature>
<dbReference type="Pfam" id="PF00326">
    <property type="entry name" value="Peptidase_S9"/>
    <property type="match status" value="1"/>
</dbReference>
<keyword evidence="4 6" id="KW-0720">Serine protease</keyword>
<evidence type="ECO:0000259" key="7">
    <source>
        <dbReference type="Pfam" id="PF00326"/>
    </source>
</evidence>
<keyword evidence="10" id="KW-1185">Reference proteome</keyword>
<dbReference type="EMBL" id="CM026421">
    <property type="protein sequence ID" value="KAG0589493.1"/>
    <property type="molecule type" value="Genomic_DNA"/>
</dbReference>
<dbReference type="Gene3D" id="3.40.50.1820">
    <property type="entry name" value="alpha/beta hydrolase"/>
    <property type="match status" value="1"/>
</dbReference>
<evidence type="ECO:0000256" key="5">
    <source>
        <dbReference type="ARBA" id="ARBA00045448"/>
    </source>
</evidence>
<accession>A0A8T0J403</accession>
<name>A0A8T0J403_CERPU</name>
<dbReference type="GO" id="GO:0004252">
    <property type="term" value="F:serine-type endopeptidase activity"/>
    <property type="evidence" value="ECO:0007669"/>
    <property type="project" value="UniProtKB-UniRule"/>
</dbReference>
<sequence length="762" mass="86242">MGQRRALSRLLFSGQGRRERDLGLVGSSLRGLLGSFRTQERDFWSVRSHARIRPPVAPKKPFRKETHGIEWNDPYHWMSSPAGKAELVEHLHGENRYADAVMADTLPLQRRLVKEMEGRMSSELATPPERWGSWWYYSKVPEGGEFPVYYRRRAEGSDVKAFMTAHEETLLDQNDIARQFGYAHLGMCKLSADHKLLAYTLDKNGSEDFTLFVKDLSTGQVLSQHTTEGVVSVEWADREPCLFYTVIDNLMRPSKVYCRSLDSTTESKLVLQENDASRFVDIARTKDWRYLTININSKTSSEVHLVDARNPGGSLRIVEPRRSEVEYFVEHHDGFLYILTNLGPSSNYRLVRCPVRTPSSKYWEEVVEVEENIAIVDMDVFDKHLVLYKRRAGLPCVQILDLPLKDRICGANGGRELPLPQQVCNILPGANQDFFSSSLRLTINSPLMPEATFDYDLTTGKPTLLQQDQPALHPSVRESGSPSTADEWLDLSSLYVCKQHMATSSDGVHVPLTVIHSRNLTKEGTAPALLLGYGAYGQMLETEWCSDRLSLLDRGWVLAFAHVRGGGELGRAWHHAGRLTKKCNSFHDFIGCANHLVEHGYAHPKKLAAWGISAGGLLVGATINMFPNLFRAAILEVPFVDICNTMLDPTLPLTIAEYDEWGNPEDPSYFNLIREYSPYDTVREKTIYPALLVSASLHDTRVGYWEAAKWVAKVRDLATVDEDRPVILKTSMNTGHFGEKGRYQHLRTTALQYAFLMKMMDN</sequence>
<dbReference type="InterPro" id="IPR029058">
    <property type="entry name" value="AB_hydrolase_fold"/>
</dbReference>
<evidence type="ECO:0000256" key="1">
    <source>
        <dbReference type="ARBA" id="ARBA00005228"/>
    </source>
</evidence>
<dbReference type="GO" id="GO:0006508">
    <property type="term" value="P:proteolysis"/>
    <property type="evidence" value="ECO:0007669"/>
    <property type="project" value="UniProtKB-KW"/>
</dbReference>
<dbReference type="PRINTS" id="PR00862">
    <property type="entry name" value="PROLIGOPTASE"/>
</dbReference>
<dbReference type="InterPro" id="IPR051543">
    <property type="entry name" value="Serine_Peptidase_S9A"/>
</dbReference>
<dbReference type="Gene3D" id="2.130.10.120">
    <property type="entry name" value="Prolyl oligopeptidase, N-terminal domain"/>
    <property type="match status" value="1"/>
</dbReference>
<keyword evidence="2 6" id="KW-0645">Protease</keyword>
<evidence type="ECO:0000256" key="4">
    <source>
        <dbReference type="ARBA" id="ARBA00022825"/>
    </source>
</evidence>
<dbReference type="InterPro" id="IPR001375">
    <property type="entry name" value="Peptidase_S9_cat"/>
</dbReference>
<dbReference type="Proteomes" id="UP000822688">
    <property type="component" value="Chromosome 1"/>
</dbReference>
<dbReference type="SUPFAM" id="SSF50993">
    <property type="entry name" value="Peptidase/esterase 'gauge' domain"/>
    <property type="match status" value="1"/>
</dbReference>
<reference evidence="9" key="1">
    <citation type="submission" date="2020-06" db="EMBL/GenBank/DDBJ databases">
        <title>WGS assembly of Ceratodon purpureus strain R40.</title>
        <authorList>
            <person name="Carey S.B."/>
            <person name="Jenkins J."/>
            <person name="Shu S."/>
            <person name="Lovell J.T."/>
            <person name="Sreedasyam A."/>
            <person name="Maumus F."/>
            <person name="Tiley G.P."/>
            <person name="Fernandez-Pozo N."/>
            <person name="Barry K."/>
            <person name="Chen C."/>
            <person name="Wang M."/>
            <person name="Lipzen A."/>
            <person name="Daum C."/>
            <person name="Saski C.A."/>
            <person name="Payton A.C."/>
            <person name="Mcbreen J.C."/>
            <person name="Conrad R.E."/>
            <person name="Kollar L.M."/>
            <person name="Olsson S."/>
            <person name="Huttunen S."/>
            <person name="Landis J.B."/>
            <person name="Wickett N.J."/>
            <person name="Johnson M.G."/>
            <person name="Rensing S.A."/>
            <person name="Grimwood J."/>
            <person name="Schmutz J."/>
            <person name="Mcdaniel S.F."/>
        </authorList>
    </citation>
    <scope>NUCLEOTIDE SEQUENCE</scope>
    <source>
        <strain evidence="9">R40</strain>
    </source>
</reference>